<dbReference type="GO" id="GO:0005886">
    <property type="term" value="C:plasma membrane"/>
    <property type="evidence" value="ECO:0007669"/>
    <property type="project" value="TreeGrafter"/>
</dbReference>
<keyword evidence="4 8" id="KW-1133">Transmembrane helix</keyword>
<evidence type="ECO:0000256" key="4">
    <source>
        <dbReference type="ARBA" id="ARBA00022989"/>
    </source>
</evidence>
<dbReference type="CDD" id="cd07302">
    <property type="entry name" value="CHD"/>
    <property type="match status" value="1"/>
</dbReference>
<dbReference type="InterPro" id="IPR001054">
    <property type="entry name" value="A/G_cyclase"/>
</dbReference>
<comment type="similarity">
    <text evidence="7">Belongs to the adenylyl cyclase class-4/guanylyl cyclase family.</text>
</comment>
<keyword evidence="2 8" id="KW-0812">Transmembrane</keyword>
<name>D2VLG7_NAEGR</name>
<dbReference type="PROSITE" id="PS00452">
    <property type="entry name" value="GUANYLATE_CYCLASE_1"/>
    <property type="match status" value="1"/>
</dbReference>
<evidence type="ECO:0000256" key="7">
    <source>
        <dbReference type="RuleBase" id="RU000405"/>
    </source>
</evidence>
<dbReference type="GO" id="GO:0035556">
    <property type="term" value="P:intracellular signal transduction"/>
    <property type="evidence" value="ECO:0007669"/>
    <property type="project" value="InterPro"/>
</dbReference>
<dbReference type="PROSITE" id="PS50125">
    <property type="entry name" value="GUANYLATE_CYCLASE_2"/>
    <property type="match status" value="1"/>
</dbReference>
<evidence type="ECO:0000256" key="5">
    <source>
        <dbReference type="ARBA" id="ARBA00023136"/>
    </source>
</evidence>
<dbReference type="SUPFAM" id="SSF55073">
    <property type="entry name" value="Nucleotide cyclase"/>
    <property type="match status" value="1"/>
</dbReference>
<keyword evidence="6 7" id="KW-0456">Lyase</keyword>
<evidence type="ECO:0000313" key="11">
    <source>
        <dbReference type="EMBL" id="EFC42310.1"/>
    </source>
</evidence>
<dbReference type="KEGG" id="ngr:NAEGRDRAFT_69773"/>
<keyword evidence="12" id="KW-1185">Reference proteome</keyword>
<evidence type="ECO:0000256" key="1">
    <source>
        <dbReference type="ARBA" id="ARBA00004370"/>
    </source>
</evidence>
<dbReference type="eggNOG" id="KOG1023">
    <property type="taxonomic scope" value="Eukaryota"/>
</dbReference>
<dbReference type="Gene3D" id="3.30.70.1230">
    <property type="entry name" value="Nucleotide cyclase"/>
    <property type="match status" value="1"/>
</dbReference>
<dbReference type="PANTHER" id="PTHR11920">
    <property type="entry name" value="GUANYLYL CYCLASE"/>
    <property type="match status" value="1"/>
</dbReference>
<dbReference type="SUPFAM" id="SSF55785">
    <property type="entry name" value="PYP-like sensor domain (PAS domain)"/>
    <property type="match status" value="1"/>
</dbReference>
<dbReference type="GO" id="GO:0001653">
    <property type="term" value="F:peptide receptor activity"/>
    <property type="evidence" value="ECO:0007669"/>
    <property type="project" value="TreeGrafter"/>
</dbReference>
<dbReference type="SMART" id="SM00044">
    <property type="entry name" value="CYCc"/>
    <property type="match status" value="1"/>
</dbReference>
<dbReference type="GO" id="GO:0004383">
    <property type="term" value="F:guanylate cyclase activity"/>
    <property type="evidence" value="ECO:0007669"/>
    <property type="project" value="TreeGrafter"/>
</dbReference>
<evidence type="ECO:0000259" key="9">
    <source>
        <dbReference type="PROSITE" id="PS50112"/>
    </source>
</evidence>
<feature type="domain" description="Guanylate cyclase" evidence="10">
    <location>
        <begin position="1092"/>
        <end position="1222"/>
    </location>
</feature>
<evidence type="ECO:0000256" key="2">
    <source>
        <dbReference type="ARBA" id="ARBA00022692"/>
    </source>
</evidence>
<dbReference type="Pfam" id="PF00211">
    <property type="entry name" value="Guanylate_cyc"/>
    <property type="match status" value="1"/>
</dbReference>
<dbReference type="RefSeq" id="XP_002675054.1">
    <property type="nucleotide sequence ID" value="XM_002675008.1"/>
</dbReference>
<feature type="transmembrane region" description="Helical" evidence="8">
    <location>
        <begin position="837"/>
        <end position="861"/>
    </location>
</feature>
<evidence type="ECO:0000313" key="12">
    <source>
        <dbReference type="Proteomes" id="UP000006671"/>
    </source>
</evidence>
<feature type="transmembrane region" description="Helical" evidence="8">
    <location>
        <begin position="529"/>
        <end position="549"/>
    </location>
</feature>
<dbReference type="GO" id="GO:0000166">
    <property type="term" value="F:nucleotide binding"/>
    <property type="evidence" value="ECO:0007669"/>
    <property type="project" value="UniProtKB-KW"/>
</dbReference>
<feature type="domain" description="PAS" evidence="9">
    <location>
        <begin position="921"/>
        <end position="991"/>
    </location>
</feature>
<dbReference type="PROSITE" id="PS50112">
    <property type="entry name" value="PAS"/>
    <property type="match status" value="1"/>
</dbReference>
<accession>D2VLG7</accession>
<reference evidence="11 12" key="1">
    <citation type="journal article" date="2010" name="Cell">
        <title>The genome of Naegleria gruberi illuminates early eukaryotic versatility.</title>
        <authorList>
            <person name="Fritz-Laylin L.K."/>
            <person name="Prochnik S.E."/>
            <person name="Ginger M.L."/>
            <person name="Dacks J.B."/>
            <person name="Carpenter M.L."/>
            <person name="Field M.C."/>
            <person name="Kuo A."/>
            <person name="Paredez A."/>
            <person name="Chapman J."/>
            <person name="Pham J."/>
            <person name="Shu S."/>
            <person name="Neupane R."/>
            <person name="Cipriano M."/>
            <person name="Mancuso J."/>
            <person name="Tu H."/>
            <person name="Salamov A."/>
            <person name="Lindquist E."/>
            <person name="Shapiro H."/>
            <person name="Lucas S."/>
            <person name="Grigoriev I.V."/>
            <person name="Cande W.Z."/>
            <person name="Fulton C."/>
            <person name="Rokhsar D.S."/>
            <person name="Dawson S.C."/>
        </authorList>
    </citation>
    <scope>NUCLEOTIDE SEQUENCE [LARGE SCALE GENOMIC DNA]</scope>
    <source>
        <strain evidence="11 12">NEG-M</strain>
    </source>
</reference>
<dbReference type="GO" id="GO:0004016">
    <property type="term" value="F:adenylate cyclase activity"/>
    <property type="evidence" value="ECO:0007669"/>
    <property type="project" value="TreeGrafter"/>
</dbReference>
<proteinExistence type="inferred from homology"/>
<feature type="transmembrane region" description="Helical" evidence="8">
    <location>
        <begin position="283"/>
        <end position="302"/>
    </location>
</feature>
<dbReference type="Gene3D" id="3.30.450.20">
    <property type="entry name" value="PAS domain"/>
    <property type="match status" value="1"/>
</dbReference>
<dbReference type="PANTHER" id="PTHR11920:SF335">
    <property type="entry name" value="GUANYLATE CYCLASE"/>
    <property type="match status" value="1"/>
</dbReference>
<dbReference type="InterPro" id="IPR035965">
    <property type="entry name" value="PAS-like_dom_sf"/>
</dbReference>
<evidence type="ECO:0000256" key="6">
    <source>
        <dbReference type="ARBA" id="ARBA00023239"/>
    </source>
</evidence>
<comment type="subcellular location">
    <subcellularLocation>
        <location evidence="1">Membrane</location>
    </subcellularLocation>
</comment>
<protein>
    <submittedName>
        <fullName evidence="11">Predicted protein</fullName>
    </submittedName>
</protein>
<dbReference type="OrthoDB" id="10352621at2759"/>
<dbReference type="GO" id="GO:0007168">
    <property type="term" value="P:receptor guanylyl cyclase signaling pathway"/>
    <property type="evidence" value="ECO:0007669"/>
    <property type="project" value="TreeGrafter"/>
</dbReference>
<organism evidence="12">
    <name type="scientific">Naegleria gruberi</name>
    <name type="common">Amoeba</name>
    <dbReference type="NCBI Taxonomy" id="5762"/>
    <lineage>
        <taxon>Eukaryota</taxon>
        <taxon>Discoba</taxon>
        <taxon>Heterolobosea</taxon>
        <taxon>Tetramitia</taxon>
        <taxon>Eutetramitia</taxon>
        <taxon>Vahlkampfiidae</taxon>
        <taxon>Naegleria</taxon>
    </lineage>
</organism>
<feature type="transmembrane region" description="Helical" evidence="8">
    <location>
        <begin position="602"/>
        <end position="624"/>
    </location>
</feature>
<dbReference type="Proteomes" id="UP000006671">
    <property type="component" value="Unassembled WGS sequence"/>
</dbReference>
<dbReference type="InParanoid" id="D2VLG7"/>
<evidence type="ECO:0000259" key="10">
    <source>
        <dbReference type="PROSITE" id="PS50125"/>
    </source>
</evidence>
<dbReference type="InterPro" id="IPR050401">
    <property type="entry name" value="Cyclic_nucleotide_synthase"/>
</dbReference>
<dbReference type="VEuPathDB" id="AmoebaDB:NAEGRDRAFT_69773"/>
<keyword evidence="3" id="KW-0547">Nucleotide-binding</keyword>
<evidence type="ECO:0000256" key="8">
    <source>
        <dbReference type="SAM" id="Phobius"/>
    </source>
</evidence>
<sequence length="1317" mass="150052">MRSVYRQILPEESNTVLSPNAAATGRENNFLTVHRTPVKRLSIDIQSSYTTADSAYQQFMLNARASVKQYKKGLLLLLRSDLVETSNTTKDLNGETVQIHEITMRLCKNILQRGFGDRQVMETVAMLFAYRHICTSSSLTVAVEFELTMESEQVFKQLLSRKTKKILSLYASFVEIVYFDKEGAHALYLEANAMEEQKPVKLQKYKTSRIMPQPMSKDDNLSEQGSFQKRASFFSDAEFAHQQLLDDVLEESASVAGAGGELKKDYLFRNALKTLKSNTATKIFYAIFLLLGGFIILGSIGLSTYQGAIIKKNIVNLRLICVPQISPISTIRNLRAFQNWVNMFVLNEYSWPEQRHGFLNEYITAYVDDHRRVLEQDISVLEDLVKLGQLVAFDASTYTAYGKSQYSFRVPSVNGTDSWSKLQFTGIPENRTLSIIEMTNSLLQYMDEIKTVLPFNDLNAFFNTTNQTARHQIQERLLNSTLLNPVNDFSFMLLWINMKSSSLQYKEFCSNFMKKSNIQANDMIYQFEYFFIGTLCFYIIIGLLFSLFLQYELTFISRLIKVYDKQIGKDLIGRVYQTLSTKTDTEASLRMSIFSRMMRGNVSVIVLVIAISLVIPLCVGLMFYESRATIKSAMFTYTNVALSSECLQNLQMSSFFLTELLTYYGLPILSYNSISVKGKNVKYGHPYFNKYDFVGMYAEIRKQADSLGAEWSELIYGDVTKPDDDPVIGLYPVLDALLVDVNNCSLYLAQRSLEETYENYLEYCAGIEKIVTLYLTKTTQVSELTRDHYIQQMKDPSKLIDPLELYLQHNDLFRMSIPLTKKLQVYMQEFVRVSSELSFGFLIGFSIFGFLCIGVLGYLLFSVMNNNWDSLQKTRMMLNYIALDYIDRNEVLRNLVLYHSYPNVILDKISHKTSKQEDRLSISSFTEMINKHIDGTILIDESGYIDAMNNAAHRLFGSKSSDFLGAQFYKLFEEKCLEMVKKAFCSIMDAAKKASESAENRSMVETLEVDCLRLNQTKFPSKISFFSMNMSEKGLIIVCTIKDITSETKQKSLLEEEKKNSENLLKNILPEGVAARLKKGETFIAEKLNDITCFFSDMVGFTKISSNMQATDLVQMLNFVVNGFDKLTEKYELEKIKTIGDAYFVTGGLNGCSDHPENMLKFAIETFDVIKEFNLSGNLKEGVYLNIRIGINTGACVAGVIGIKKFAYDLWGDTINTASRMESTGVPGRIQISRTTYERVYDLGFEFEERQVEVKGKGQMQAYLVNAKHHTNPLIELVSTAMIDEEDDDLSIARILHSSTNTAPEEIQQETSPTPTQ</sequence>
<dbReference type="InterPro" id="IPR029787">
    <property type="entry name" value="Nucleotide_cyclase"/>
</dbReference>
<dbReference type="GeneID" id="8851874"/>
<dbReference type="Pfam" id="PF13426">
    <property type="entry name" value="PAS_9"/>
    <property type="match status" value="1"/>
</dbReference>
<dbReference type="EMBL" id="GG738880">
    <property type="protein sequence ID" value="EFC42310.1"/>
    <property type="molecule type" value="Genomic_DNA"/>
</dbReference>
<gene>
    <name evidence="11" type="ORF">NAEGRDRAFT_69773</name>
</gene>
<keyword evidence="5 8" id="KW-0472">Membrane</keyword>
<evidence type="ECO:0000256" key="3">
    <source>
        <dbReference type="ARBA" id="ARBA00022741"/>
    </source>
</evidence>
<dbReference type="InterPro" id="IPR000014">
    <property type="entry name" value="PAS"/>
</dbReference>
<dbReference type="InterPro" id="IPR018297">
    <property type="entry name" value="A/G_cyclase_CS"/>
</dbReference>
<dbReference type="CDD" id="cd00130">
    <property type="entry name" value="PAS"/>
    <property type="match status" value="1"/>
</dbReference>